<dbReference type="AlphaFoldDB" id="V5WGW5"/>
<dbReference type="KEGG" id="slr:L21SP2_1628"/>
<organism evidence="2 3">
    <name type="scientific">Salinispira pacifica</name>
    <dbReference type="NCBI Taxonomy" id="1307761"/>
    <lineage>
        <taxon>Bacteria</taxon>
        <taxon>Pseudomonadati</taxon>
        <taxon>Spirochaetota</taxon>
        <taxon>Spirochaetia</taxon>
        <taxon>Spirochaetales</taxon>
        <taxon>Spirochaetaceae</taxon>
        <taxon>Salinispira</taxon>
    </lineage>
</organism>
<protein>
    <submittedName>
        <fullName evidence="2">Uncharacterized protein</fullName>
    </submittedName>
</protein>
<accession>V5WGW5</accession>
<evidence type="ECO:0000313" key="3">
    <source>
        <dbReference type="Proteomes" id="UP000018680"/>
    </source>
</evidence>
<dbReference type="RefSeq" id="WP_024267933.1">
    <property type="nucleotide sequence ID" value="NC_023035.1"/>
</dbReference>
<dbReference type="OrthoDB" id="359463at2"/>
<feature type="compositionally biased region" description="Polar residues" evidence="1">
    <location>
        <begin position="170"/>
        <end position="185"/>
    </location>
</feature>
<feature type="region of interest" description="Disordered" evidence="1">
    <location>
        <begin position="169"/>
        <end position="191"/>
    </location>
</feature>
<evidence type="ECO:0000256" key="1">
    <source>
        <dbReference type="SAM" id="MobiDB-lite"/>
    </source>
</evidence>
<sequence>MRKALLCTVSLIFLSGLILPETIAAQIPRSRISFAFAGLLSDQSDFSPEEITVLENRITSHLLEIGRAENYRIIPIDDTSRFAESFPFGENAGGFMQSYPDAAPPQSRGVIIGEINRIGERIYLDLHIYSRTSGELLLADSSDFPGFEEAVAGVRRGVRSLFGFEDEPESSTGIARGVQSQSGSDQEWRRPTMNGISGTWEGDTGIGNVIIESDGTAYAELAGDDSMRLRVVIEEEKVRIRQDEPNAPKLYLPLFPYSIASQIVDLARPMSWEFRLSSNGDNLIGEKFTSYFFIEDGQISRVDNTYSRAARWIRIE</sequence>
<dbReference type="Proteomes" id="UP000018680">
    <property type="component" value="Chromosome"/>
</dbReference>
<gene>
    <name evidence="2" type="ORF">L21SP2_1628</name>
</gene>
<keyword evidence="3" id="KW-1185">Reference proteome</keyword>
<dbReference type="HOGENOM" id="CLU_879664_0_0_12"/>
<proteinExistence type="predicted"/>
<reference evidence="2 3" key="1">
    <citation type="journal article" date="2015" name="Stand. Genomic Sci.">
        <title>Complete genome sequence and description of Salinispira pacifica gen. nov., sp. nov., a novel spirochaete isolated form a hypersaline microbial mat.</title>
        <authorList>
            <person name="Ben Hania W."/>
            <person name="Joseph M."/>
            <person name="Schumann P."/>
            <person name="Bunk B."/>
            <person name="Fiebig A."/>
            <person name="Sproer C."/>
            <person name="Klenk H.P."/>
            <person name="Fardeau M.L."/>
            <person name="Spring S."/>
        </authorList>
    </citation>
    <scope>NUCLEOTIDE SEQUENCE [LARGE SCALE GENOMIC DNA]</scope>
    <source>
        <strain evidence="2 3">L21-RPul-D2</strain>
    </source>
</reference>
<evidence type="ECO:0000313" key="2">
    <source>
        <dbReference type="EMBL" id="AHC15013.1"/>
    </source>
</evidence>
<dbReference type="STRING" id="1307761.L21SP2_1628"/>
<name>V5WGW5_9SPIO</name>
<dbReference type="EMBL" id="CP006939">
    <property type="protein sequence ID" value="AHC15013.1"/>
    <property type="molecule type" value="Genomic_DNA"/>
</dbReference>